<evidence type="ECO:0000313" key="4">
    <source>
        <dbReference type="Proteomes" id="UP000207598"/>
    </source>
</evidence>
<keyword evidence="4" id="KW-1185">Reference proteome</keyword>
<dbReference type="NCBIfam" id="TIGR00696">
    <property type="entry name" value="wecG_tagA_cpsF"/>
    <property type="match status" value="1"/>
</dbReference>
<dbReference type="OrthoDB" id="9771846at2"/>
<dbReference type="PANTHER" id="PTHR34136:SF1">
    <property type="entry name" value="UDP-N-ACETYL-D-MANNOSAMINURONIC ACID TRANSFERASE"/>
    <property type="match status" value="1"/>
</dbReference>
<dbReference type="PANTHER" id="PTHR34136">
    <property type="match status" value="1"/>
</dbReference>
<dbReference type="EMBL" id="FXYF01000001">
    <property type="protein sequence ID" value="SMX31731.1"/>
    <property type="molecule type" value="Genomic_DNA"/>
</dbReference>
<dbReference type="EC" id="2.4.1.187" evidence="3"/>
<gene>
    <name evidence="3" type="primary">tagA</name>
    <name evidence="3" type="ORF">MAA8898_00020</name>
</gene>
<keyword evidence="1 3" id="KW-0328">Glycosyltransferase</keyword>
<proteinExistence type="predicted"/>
<dbReference type="GO" id="GO:0047244">
    <property type="term" value="F:N-acetylglucosaminyldiphosphoundecaprenol N-acetyl-beta-D-mannosaminyltransferase activity"/>
    <property type="evidence" value="ECO:0007669"/>
    <property type="project" value="UniProtKB-EC"/>
</dbReference>
<name>A0A238JM57_9RHOB</name>
<dbReference type="Proteomes" id="UP000207598">
    <property type="component" value="Unassembled WGS sequence"/>
</dbReference>
<sequence>MDFRIGDDTITVNVPTWAVLEARVRERFARRSGFALATINLDHVVKLRNSERFRAIYQAQDLVVADGNPIVWLSWLAGRPVALIPGSEAILPLSRIAAGQGVTVALFGSSAAVLEAAAEYLEREVRDLDVVCRIAPPMGFDPSGQQAESMLREIAASGARLCFVALGAPKQETFAATGRRIAPEVGFASIGAGLDFFAGTQKRAPMWMRRLALEWVWRMMSDPRRLALRYLKCGLILPELTIRALLLRFSERRN</sequence>
<dbReference type="AlphaFoldDB" id="A0A238JM57"/>
<organism evidence="3 4">
    <name type="scientific">Maliponia aquimaris</name>
    <dbReference type="NCBI Taxonomy" id="1673631"/>
    <lineage>
        <taxon>Bacteria</taxon>
        <taxon>Pseudomonadati</taxon>
        <taxon>Pseudomonadota</taxon>
        <taxon>Alphaproteobacteria</taxon>
        <taxon>Rhodobacterales</taxon>
        <taxon>Paracoccaceae</taxon>
        <taxon>Maliponia</taxon>
    </lineage>
</organism>
<dbReference type="InterPro" id="IPR004629">
    <property type="entry name" value="WecG_TagA_CpsF"/>
</dbReference>
<dbReference type="Pfam" id="PF03808">
    <property type="entry name" value="Glyco_tran_WecG"/>
    <property type="match status" value="1"/>
</dbReference>
<dbReference type="CDD" id="cd06533">
    <property type="entry name" value="Glyco_transf_WecG_TagA"/>
    <property type="match status" value="1"/>
</dbReference>
<accession>A0A238JM57</accession>
<protein>
    <submittedName>
        <fullName evidence="3">Putative N-acetylmannosaminyltransferase</fullName>
        <ecNumber evidence="3">2.4.1.187</ecNumber>
    </submittedName>
</protein>
<evidence type="ECO:0000256" key="1">
    <source>
        <dbReference type="ARBA" id="ARBA00022676"/>
    </source>
</evidence>
<dbReference type="RefSeq" id="WP_094018940.1">
    <property type="nucleotide sequence ID" value="NZ_FXYF01000001.1"/>
</dbReference>
<evidence type="ECO:0000256" key="2">
    <source>
        <dbReference type="ARBA" id="ARBA00022679"/>
    </source>
</evidence>
<evidence type="ECO:0000313" key="3">
    <source>
        <dbReference type="EMBL" id="SMX31731.1"/>
    </source>
</evidence>
<keyword evidence="2 3" id="KW-0808">Transferase</keyword>
<reference evidence="3 4" key="1">
    <citation type="submission" date="2017-05" db="EMBL/GenBank/DDBJ databases">
        <authorList>
            <person name="Song R."/>
            <person name="Chenine A.L."/>
            <person name="Ruprecht R.M."/>
        </authorList>
    </citation>
    <scope>NUCLEOTIDE SEQUENCE [LARGE SCALE GENOMIC DNA]</scope>
    <source>
        <strain evidence="3 4">CECT 8898</strain>
    </source>
</reference>